<proteinExistence type="inferred from homology"/>
<dbReference type="AlphaFoldDB" id="A0A173MAM5"/>
<feature type="signal peptide" evidence="8">
    <location>
        <begin position="1"/>
        <end position="21"/>
    </location>
</feature>
<keyword evidence="2 7" id="KW-0813">Transport</keyword>
<gene>
    <name evidence="10" type="ORF">SAMN05421788_1197</name>
</gene>
<evidence type="ECO:0000256" key="8">
    <source>
        <dbReference type="SAM" id="SignalP"/>
    </source>
</evidence>
<dbReference type="KEGG" id="fln:FLA_0551"/>
<dbReference type="Proteomes" id="UP000186917">
    <property type="component" value="Unassembled WGS sequence"/>
</dbReference>
<keyword evidence="6 7" id="KW-0998">Cell outer membrane</keyword>
<keyword evidence="5 7" id="KW-0472">Membrane</keyword>
<comment type="similarity">
    <text evidence="7">Belongs to the TonB-dependent receptor family.</text>
</comment>
<dbReference type="RefSeq" id="WP_076382995.1">
    <property type="nucleotide sequence ID" value="NZ_AP017422.1"/>
</dbReference>
<dbReference type="GO" id="GO:0009279">
    <property type="term" value="C:cell outer membrane"/>
    <property type="evidence" value="ECO:0007669"/>
    <property type="project" value="UniProtKB-SubCell"/>
</dbReference>
<comment type="subcellular location">
    <subcellularLocation>
        <location evidence="1 7">Cell outer membrane</location>
        <topology evidence="1 7">Multi-pass membrane protein</topology>
    </subcellularLocation>
</comment>
<evidence type="ECO:0000256" key="6">
    <source>
        <dbReference type="ARBA" id="ARBA00023237"/>
    </source>
</evidence>
<protein>
    <submittedName>
        <fullName evidence="10">TonB-linked outer membrane protein, SusC/RagA family</fullName>
    </submittedName>
</protein>
<evidence type="ECO:0000256" key="1">
    <source>
        <dbReference type="ARBA" id="ARBA00004571"/>
    </source>
</evidence>
<name>A0A173MAM5_9BACT</name>
<dbReference type="STRING" id="477680.SAMN05421788_1197"/>
<evidence type="ECO:0000313" key="11">
    <source>
        <dbReference type="Proteomes" id="UP000186917"/>
    </source>
</evidence>
<dbReference type="Gene3D" id="2.170.130.10">
    <property type="entry name" value="TonB-dependent receptor, plug domain"/>
    <property type="match status" value="1"/>
</dbReference>
<evidence type="ECO:0000256" key="2">
    <source>
        <dbReference type="ARBA" id="ARBA00022448"/>
    </source>
</evidence>
<dbReference type="Gene3D" id="2.60.40.1120">
    <property type="entry name" value="Carboxypeptidase-like, regulatory domain"/>
    <property type="match status" value="1"/>
</dbReference>
<dbReference type="EMBL" id="FTOR01000019">
    <property type="protein sequence ID" value="SIT34769.1"/>
    <property type="molecule type" value="Genomic_DNA"/>
</dbReference>
<dbReference type="InterPro" id="IPR037066">
    <property type="entry name" value="Plug_dom_sf"/>
</dbReference>
<evidence type="ECO:0000256" key="5">
    <source>
        <dbReference type="ARBA" id="ARBA00023136"/>
    </source>
</evidence>
<evidence type="ECO:0000259" key="9">
    <source>
        <dbReference type="Pfam" id="PF07715"/>
    </source>
</evidence>
<dbReference type="InterPro" id="IPR036942">
    <property type="entry name" value="Beta-barrel_TonB_sf"/>
</dbReference>
<keyword evidence="3 7" id="KW-1134">Transmembrane beta strand</keyword>
<sequence>MLLKQSALVTLLLLCCLSLHAQKDKAVKGRITDATTGNPLRGVRISYKELTAAITDSVGNFTIQVPSYDVSIHVESEGYQAKEIALKGKSQVTAALYETDYTSFYSDITIPFTRTSRSAVAGAATSITANDTWGAAPETPDSYLQGKVAGLNAIRRSGTPGMGANLFLRGFTSLYATNQPLIVVDGIIFDIDNYGSSLVNGYYNNPLSLIDLRDIDNITVLKDGASVYGTKGANGVILITTARARQEATKIDVALYGGVNVAPATMPVMNAADYRIYLSEMLQSQGLTGNQIQALPYMNDDKTSPDYYPNHYQTNWQKQVLHNSAVQNLYMKITGGDNIARYGLSVGFLKNNGVIKSTGLSRYNMRFNGDFNLSKKLTATANLGFTYYEQQLKNMGIDAHTNPLLTALVKSPFLPIHEVAASGAESPNLADADVFHVSNPTALIQSMSAQNKSYRFSGSINFNYQLTRQIALSTAIGVTMDKSRETFFVPQKGVVSDTLENAVAKNRSGAQVIRMFSLFNDTRLTYSNVFQRKHTLSARLGVRYLKGEAEQDYGLGYNAATDKLTGIGYGLNSLRRIGGSIGDWKWVNGYANVDYNLSGKYFLSLNVAADASSRFGSNTGTPVMPSLSAAWLLSSENFMAGTTWLDMLKLRASAGKTGNDDIGNFTARKYYVSQNLLGVSGLVRGNTGNPNLQWEAVTRLNAGVDIAILNERVSMSADVYTSKTNKMIVYEPATTVSGMDYIVTNSGAMKTNGWELAMNARIINNKSLKWDMGFTLSHYTSKVTQLPVDAIETAYADGAYITRAGGAPNLFYGYKTAGVYSSDAQAASEGLMNKMSDGSYKAFAGGDVRFANTTTDDKNIDAGDRQVIGNPNPKYTGGITSRVVWKQWSLDALFTFSQGNDIYNYTRRQLESMSGYANQLSSVNNRWRNNGQQTNMPKATWGDAMGNSRFSDRWIEDGSYFRLRNVNIAYNVPLPSGFVKNMTVYASATNLFTLTKYLGYDPEFDATSSVYGQGVDVTLTPLYKTFQMGVRLGL</sequence>
<dbReference type="OrthoDB" id="830178at2"/>
<dbReference type="SUPFAM" id="SSF56935">
    <property type="entry name" value="Porins"/>
    <property type="match status" value="1"/>
</dbReference>
<keyword evidence="11" id="KW-1185">Reference proteome</keyword>
<dbReference type="SUPFAM" id="SSF49464">
    <property type="entry name" value="Carboxypeptidase regulatory domain-like"/>
    <property type="match status" value="1"/>
</dbReference>
<dbReference type="Gene3D" id="2.40.170.20">
    <property type="entry name" value="TonB-dependent receptor, beta-barrel domain"/>
    <property type="match status" value="1"/>
</dbReference>
<keyword evidence="4 7" id="KW-0812">Transmembrane</keyword>
<feature type="domain" description="TonB-dependent receptor plug" evidence="9">
    <location>
        <begin position="119"/>
        <end position="236"/>
    </location>
</feature>
<evidence type="ECO:0000256" key="4">
    <source>
        <dbReference type="ARBA" id="ARBA00022692"/>
    </source>
</evidence>
<evidence type="ECO:0000256" key="7">
    <source>
        <dbReference type="PROSITE-ProRule" id="PRU01360"/>
    </source>
</evidence>
<organism evidence="10 11">
    <name type="scientific">Filimonas lacunae</name>
    <dbReference type="NCBI Taxonomy" id="477680"/>
    <lineage>
        <taxon>Bacteria</taxon>
        <taxon>Pseudomonadati</taxon>
        <taxon>Bacteroidota</taxon>
        <taxon>Chitinophagia</taxon>
        <taxon>Chitinophagales</taxon>
        <taxon>Chitinophagaceae</taxon>
        <taxon>Filimonas</taxon>
    </lineage>
</organism>
<reference evidence="11" key="1">
    <citation type="submission" date="2017-01" db="EMBL/GenBank/DDBJ databases">
        <authorList>
            <person name="Varghese N."/>
            <person name="Submissions S."/>
        </authorList>
    </citation>
    <scope>NUCLEOTIDE SEQUENCE [LARGE SCALE GENOMIC DNA]</scope>
    <source>
        <strain evidence="11">DSM 21054</strain>
    </source>
</reference>
<dbReference type="Pfam" id="PF07715">
    <property type="entry name" value="Plug"/>
    <property type="match status" value="1"/>
</dbReference>
<keyword evidence="8" id="KW-0732">Signal</keyword>
<dbReference type="Pfam" id="PF13715">
    <property type="entry name" value="CarbopepD_reg_2"/>
    <property type="match status" value="1"/>
</dbReference>
<evidence type="ECO:0000256" key="3">
    <source>
        <dbReference type="ARBA" id="ARBA00022452"/>
    </source>
</evidence>
<accession>A0A173MAM5</accession>
<dbReference type="NCBIfam" id="TIGR04056">
    <property type="entry name" value="OMP_RagA_SusC"/>
    <property type="match status" value="1"/>
</dbReference>
<dbReference type="PROSITE" id="PS52016">
    <property type="entry name" value="TONB_DEPENDENT_REC_3"/>
    <property type="match status" value="1"/>
</dbReference>
<dbReference type="InterPro" id="IPR039426">
    <property type="entry name" value="TonB-dep_rcpt-like"/>
</dbReference>
<dbReference type="InterPro" id="IPR012910">
    <property type="entry name" value="Plug_dom"/>
</dbReference>
<dbReference type="InterPro" id="IPR008969">
    <property type="entry name" value="CarboxyPept-like_regulatory"/>
</dbReference>
<feature type="chain" id="PRO_5030022672" evidence="8">
    <location>
        <begin position="22"/>
        <end position="1034"/>
    </location>
</feature>
<dbReference type="InterPro" id="IPR023996">
    <property type="entry name" value="TonB-dep_OMP_SusC/RagA"/>
</dbReference>
<evidence type="ECO:0000313" key="10">
    <source>
        <dbReference type="EMBL" id="SIT34769.1"/>
    </source>
</evidence>